<name>A0AAD7EKX8_9AGAR</name>
<protein>
    <submittedName>
        <fullName evidence="1">Uncharacterized protein</fullName>
    </submittedName>
</protein>
<dbReference type="Proteomes" id="UP001218218">
    <property type="component" value="Unassembled WGS sequence"/>
</dbReference>
<dbReference type="EMBL" id="JARIHO010000031">
    <property type="protein sequence ID" value="KAJ7336172.1"/>
    <property type="molecule type" value="Genomic_DNA"/>
</dbReference>
<evidence type="ECO:0000313" key="1">
    <source>
        <dbReference type="EMBL" id="KAJ7336172.1"/>
    </source>
</evidence>
<evidence type="ECO:0000313" key="2">
    <source>
        <dbReference type="Proteomes" id="UP001218218"/>
    </source>
</evidence>
<dbReference type="AlphaFoldDB" id="A0AAD7EKX8"/>
<comment type="caution">
    <text evidence="1">The sequence shown here is derived from an EMBL/GenBank/DDBJ whole genome shotgun (WGS) entry which is preliminary data.</text>
</comment>
<sequence length="144" mass="15865">MEHIKAKTNKDVKPLVSATKLWICFDFFKFELPLAAVIDCKELACFNLDLSFLASGQSPARSCRTFQLRLLGGVKSLWRLTTAGMGGDEAHATMPHSGKQARGPTRSIACSRWRTRTSTLDLNFLAIVTHCVDGVILRLSVVAL</sequence>
<accession>A0AAD7EKX8</accession>
<gene>
    <name evidence="1" type="ORF">DFH08DRAFT_813409</name>
</gene>
<organism evidence="1 2">
    <name type="scientific">Mycena albidolilacea</name>
    <dbReference type="NCBI Taxonomy" id="1033008"/>
    <lineage>
        <taxon>Eukaryota</taxon>
        <taxon>Fungi</taxon>
        <taxon>Dikarya</taxon>
        <taxon>Basidiomycota</taxon>
        <taxon>Agaricomycotina</taxon>
        <taxon>Agaricomycetes</taxon>
        <taxon>Agaricomycetidae</taxon>
        <taxon>Agaricales</taxon>
        <taxon>Marasmiineae</taxon>
        <taxon>Mycenaceae</taxon>
        <taxon>Mycena</taxon>
    </lineage>
</organism>
<reference evidence="1" key="1">
    <citation type="submission" date="2023-03" db="EMBL/GenBank/DDBJ databases">
        <title>Massive genome expansion in bonnet fungi (Mycena s.s.) driven by repeated elements and novel gene families across ecological guilds.</title>
        <authorList>
            <consortium name="Lawrence Berkeley National Laboratory"/>
            <person name="Harder C.B."/>
            <person name="Miyauchi S."/>
            <person name="Viragh M."/>
            <person name="Kuo A."/>
            <person name="Thoen E."/>
            <person name="Andreopoulos B."/>
            <person name="Lu D."/>
            <person name="Skrede I."/>
            <person name="Drula E."/>
            <person name="Henrissat B."/>
            <person name="Morin E."/>
            <person name="Kohler A."/>
            <person name="Barry K."/>
            <person name="LaButti K."/>
            <person name="Morin E."/>
            <person name="Salamov A."/>
            <person name="Lipzen A."/>
            <person name="Mereny Z."/>
            <person name="Hegedus B."/>
            <person name="Baldrian P."/>
            <person name="Stursova M."/>
            <person name="Weitz H."/>
            <person name="Taylor A."/>
            <person name="Grigoriev I.V."/>
            <person name="Nagy L.G."/>
            <person name="Martin F."/>
            <person name="Kauserud H."/>
        </authorList>
    </citation>
    <scope>NUCLEOTIDE SEQUENCE</scope>
    <source>
        <strain evidence="1">CBHHK002</strain>
    </source>
</reference>
<keyword evidence="2" id="KW-1185">Reference proteome</keyword>
<proteinExistence type="predicted"/>